<gene>
    <name evidence="2" type="ORF">TrCOL_g2593</name>
</gene>
<reference evidence="3" key="1">
    <citation type="journal article" date="2023" name="Commun. Biol.">
        <title>Genome analysis of Parmales, the sister group of diatoms, reveals the evolutionary specialization of diatoms from phago-mixotrophs to photoautotrophs.</title>
        <authorList>
            <person name="Ban H."/>
            <person name="Sato S."/>
            <person name="Yoshikawa S."/>
            <person name="Yamada K."/>
            <person name="Nakamura Y."/>
            <person name="Ichinomiya M."/>
            <person name="Sato N."/>
            <person name="Blanc-Mathieu R."/>
            <person name="Endo H."/>
            <person name="Kuwata A."/>
            <person name="Ogata H."/>
        </authorList>
    </citation>
    <scope>NUCLEOTIDE SEQUENCE [LARGE SCALE GENOMIC DNA]</scope>
</reference>
<proteinExistence type="predicted"/>
<keyword evidence="3" id="KW-1185">Reference proteome</keyword>
<evidence type="ECO:0000313" key="2">
    <source>
        <dbReference type="EMBL" id="GMI33185.1"/>
    </source>
</evidence>
<evidence type="ECO:0000313" key="3">
    <source>
        <dbReference type="Proteomes" id="UP001165065"/>
    </source>
</evidence>
<comment type="caution">
    <text evidence="2">The sequence shown here is derived from an EMBL/GenBank/DDBJ whole genome shotgun (WGS) entry which is preliminary data.</text>
</comment>
<dbReference type="Proteomes" id="UP001165065">
    <property type="component" value="Unassembled WGS sequence"/>
</dbReference>
<dbReference type="EMBL" id="BRYA01000027">
    <property type="protein sequence ID" value="GMI33185.1"/>
    <property type="molecule type" value="Genomic_DNA"/>
</dbReference>
<evidence type="ECO:0000256" key="1">
    <source>
        <dbReference type="SAM" id="MobiDB-lite"/>
    </source>
</evidence>
<name>A0A9W7G4X2_9STRA</name>
<accession>A0A9W7G4X2</accession>
<dbReference type="OrthoDB" id="10438274at2759"/>
<sequence length="255" mass="28705">MVKKRKREEEEEASRRITPVPLSSRARSSRCEGDTENSWKFQPDYFGVADIAHFMLFGGRPPRGRQGKQREVLSQGVHQRLHTLQEDVGGGLRGSTYSKEGIGRRTVTIVGLKENAKRYRRGVKDGKKEPLGCVEEVGVRGGGDTGWFEEFKKLETHNALTALGQVIVYGEKLELRTGQRLKSRIVFFAQGDRNDAKQTFEKIIDDYKNQGVHLDEVVLVHADLDVENHDAKLVQLGCTDLKGGIDWTEEEEVGV</sequence>
<protein>
    <submittedName>
        <fullName evidence="2">Uncharacterized protein</fullName>
    </submittedName>
</protein>
<feature type="region of interest" description="Disordered" evidence="1">
    <location>
        <begin position="1"/>
        <end position="36"/>
    </location>
</feature>
<dbReference type="AlphaFoldDB" id="A0A9W7G4X2"/>
<organism evidence="2 3">
    <name type="scientific">Triparma columacea</name>
    <dbReference type="NCBI Taxonomy" id="722753"/>
    <lineage>
        <taxon>Eukaryota</taxon>
        <taxon>Sar</taxon>
        <taxon>Stramenopiles</taxon>
        <taxon>Ochrophyta</taxon>
        <taxon>Bolidophyceae</taxon>
        <taxon>Parmales</taxon>
        <taxon>Triparmaceae</taxon>
        <taxon>Triparma</taxon>
    </lineage>
</organism>